<keyword evidence="2" id="KW-1185">Reference proteome</keyword>
<comment type="caution">
    <text evidence="1">The sequence shown here is derived from an EMBL/GenBank/DDBJ whole genome shotgun (WGS) entry which is preliminary data.</text>
</comment>
<dbReference type="RefSeq" id="WP_205280263.1">
    <property type="nucleotide sequence ID" value="NZ_JAFFPU010000045.1"/>
</dbReference>
<sequence>MEQIFLNSDESIESAMTESQDRVVTLLVPEFYFESLSKEEGKVLGKKLPYLLRRYGKYMCTQPRFNEKGITTLYQKKQGKLKKLNVRMGTGYWAFLGVLAHSHGVSRCFLFNFLLSLDQAGVGDFIVEVLNRGVPTFHNVYRYIWQLEITQNKVIRLLQFDPNPLQAYFDSTFPWLKT</sequence>
<evidence type="ECO:0000313" key="2">
    <source>
        <dbReference type="Proteomes" id="UP000724686"/>
    </source>
</evidence>
<name>A0ABS2UCY1_9LEPT</name>
<dbReference type="EMBL" id="JAFFPU010000045">
    <property type="protein sequence ID" value="MBM9578208.1"/>
    <property type="molecule type" value="Genomic_DNA"/>
</dbReference>
<organism evidence="1 2">
    <name type="scientific">Leptospira ainlahdjerensis</name>
    <dbReference type="NCBI Taxonomy" id="2810033"/>
    <lineage>
        <taxon>Bacteria</taxon>
        <taxon>Pseudomonadati</taxon>
        <taxon>Spirochaetota</taxon>
        <taxon>Spirochaetia</taxon>
        <taxon>Leptospirales</taxon>
        <taxon>Leptospiraceae</taxon>
        <taxon>Leptospira</taxon>
    </lineage>
</organism>
<evidence type="ECO:0000313" key="1">
    <source>
        <dbReference type="EMBL" id="MBM9578208.1"/>
    </source>
</evidence>
<accession>A0ABS2UCY1</accession>
<dbReference type="Pfam" id="PF07600">
    <property type="entry name" value="DUF1564"/>
    <property type="match status" value="1"/>
</dbReference>
<protein>
    <submittedName>
        <fullName evidence="1">DUF1564 domain-containing protein</fullName>
    </submittedName>
</protein>
<gene>
    <name evidence="1" type="ORF">JWG45_13705</name>
</gene>
<dbReference type="Proteomes" id="UP000724686">
    <property type="component" value="Unassembled WGS sequence"/>
</dbReference>
<dbReference type="InterPro" id="IPR011458">
    <property type="entry name" value="DUF1564"/>
</dbReference>
<proteinExistence type="predicted"/>
<reference evidence="1 2" key="1">
    <citation type="submission" date="2021-02" db="EMBL/GenBank/DDBJ databases">
        <title>Leptospira ainlahdjerensis sp. nov., Leptospira ainazelensis sp. nov., Leptospira abararensis sp. nov. and Leptospira chreensis sp. nov., four new species isolated from water sources in Algeria.</title>
        <authorList>
            <person name="Amara Korba A."/>
            <person name="Kainiu M."/>
            <person name="Vincent A.T."/>
            <person name="Mariet J.-F."/>
            <person name="Veyrier F.J."/>
            <person name="Goarant C."/>
            <person name="Picardeau M."/>
        </authorList>
    </citation>
    <scope>NUCLEOTIDE SEQUENCE [LARGE SCALE GENOMIC DNA]</scope>
    <source>
        <strain evidence="1 2">201903070</strain>
    </source>
</reference>